<proteinExistence type="predicted"/>
<evidence type="ECO:0008006" key="4">
    <source>
        <dbReference type="Google" id="ProtNLM"/>
    </source>
</evidence>
<comment type="caution">
    <text evidence="2">The sequence shown here is derived from an EMBL/GenBank/DDBJ whole genome shotgun (WGS) entry which is preliminary data.</text>
</comment>
<evidence type="ECO:0000313" key="3">
    <source>
        <dbReference type="Proteomes" id="UP000316238"/>
    </source>
</evidence>
<protein>
    <recommendedName>
        <fullName evidence="4">MetA-pathway of phenol degradation</fullName>
    </recommendedName>
</protein>
<evidence type="ECO:0000313" key="2">
    <source>
        <dbReference type="EMBL" id="TAA73969.1"/>
    </source>
</evidence>
<feature type="signal peptide" evidence="1">
    <location>
        <begin position="1"/>
        <end position="22"/>
    </location>
</feature>
<evidence type="ECO:0000256" key="1">
    <source>
        <dbReference type="SAM" id="SignalP"/>
    </source>
</evidence>
<accession>A0A521FYY2</accession>
<dbReference type="Proteomes" id="UP000316238">
    <property type="component" value="Unassembled WGS sequence"/>
</dbReference>
<organism evidence="2 3">
    <name type="scientific">Candidatus Electronema aureum</name>
    <dbReference type="NCBI Taxonomy" id="2005002"/>
    <lineage>
        <taxon>Bacteria</taxon>
        <taxon>Pseudomonadati</taxon>
        <taxon>Thermodesulfobacteriota</taxon>
        <taxon>Desulfobulbia</taxon>
        <taxon>Desulfobulbales</taxon>
        <taxon>Desulfobulbaceae</taxon>
        <taxon>Candidatus Electronema</taxon>
    </lineage>
</organism>
<sequence length="241" mass="25610">MTRKNNTYLLAVLVSISSPALAAQPSSVCIADCSDSGAAVSSLLLAAGMYGGLKTTFAGEIDLSLNQSVKMFKGIFAEQGQVDGQDITLSYDGSEGRLGFSAGYLYTAPENSPESGAVLLGMNQHSRRDLLHEDGEKPWYVTFNLAKDFQISDSLALGVDSRTMLVAAAPLQNEEKQDGQAVCMSFNLPVSYGGLFTVTPELQWSHALEVSGQATNSNVEVSAAEKSPNTFYGGMSISFSY</sequence>
<gene>
    <name evidence="2" type="ORF">CDV28_14612</name>
</gene>
<dbReference type="EMBL" id="NQJD01000046">
    <property type="protein sequence ID" value="TAA73969.1"/>
    <property type="molecule type" value="Genomic_DNA"/>
</dbReference>
<dbReference type="AlphaFoldDB" id="A0A521FYY2"/>
<reference evidence="2" key="1">
    <citation type="submission" date="2017-07" db="EMBL/GenBank/DDBJ databases">
        <title>The cable genome - Insights into the physiology and evolution of filamentous bacteria capable of sulfide oxidation via long distance electron transfer.</title>
        <authorList>
            <person name="Thorup C."/>
            <person name="Bjerg J.T."/>
            <person name="Schreiber L."/>
            <person name="Nielsen L.P."/>
            <person name="Kjeldsen K.U."/>
            <person name="Boesen T."/>
            <person name="Boggild A."/>
            <person name="Meysman F."/>
            <person name="Geelhoed J."/>
            <person name="Schramm A."/>
        </authorList>
    </citation>
    <scope>NUCLEOTIDE SEQUENCE [LARGE SCALE GENOMIC DNA]</scope>
    <source>
        <strain evidence="2">GS</strain>
    </source>
</reference>
<feature type="chain" id="PRO_5021939959" description="MetA-pathway of phenol degradation" evidence="1">
    <location>
        <begin position="23"/>
        <end position="241"/>
    </location>
</feature>
<keyword evidence="3" id="KW-1185">Reference proteome</keyword>
<keyword evidence="1" id="KW-0732">Signal</keyword>
<name>A0A521FYY2_9BACT</name>